<evidence type="ECO:0000256" key="1">
    <source>
        <dbReference type="ARBA" id="ARBA00006643"/>
    </source>
</evidence>
<evidence type="ECO:0000313" key="5">
    <source>
        <dbReference type="EMBL" id="KVI03556.1"/>
    </source>
</evidence>
<evidence type="ECO:0000256" key="2">
    <source>
        <dbReference type="ARBA" id="ARBA00022737"/>
    </source>
</evidence>
<feature type="domain" description="DYW" evidence="4">
    <location>
        <begin position="566"/>
        <end position="636"/>
    </location>
</feature>
<dbReference type="EMBL" id="LEKV01002342">
    <property type="protein sequence ID" value="KVI03556.1"/>
    <property type="molecule type" value="Genomic_DNA"/>
</dbReference>
<comment type="similarity">
    <text evidence="1">Belongs to the PPR family. PCMP-H subfamily.</text>
</comment>
<evidence type="ECO:0000313" key="6">
    <source>
        <dbReference type="Proteomes" id="UP000243975"/>
    </source>
</evidence>
<organism evidence="5 6">
    <name type="scientific">Cynara cardunculus var. scolymus</name>
    <name type="common">Globe artichoke</name>
    <name type="synonym">Cynara scolymus</name>
    <dbReference type="NCBI Taxonomy" id="59895"/>
    <lineage>
        <taxon>Eukaryota</taxon>
        <taxon>Viridiplantae</taxon>
        <taxon>Streptophyta</taxon>
        <taxon>Embryophyta</taxon>
        <taxon>Tracheophyta</taxon>
        <taxon>Spermatophyta</taxon>
        <taxon>Magnoliopsida</taxon>
        <taxon>eudicotyledons</taxon>
        <taxon>Gunneridae</taxon>
        <taxon>Pentapetalae</taxon>
        <taxon>asterids</taxon>
        <taxon>campanulids</taxon>
        <taxon>Asterales</taxon>
        <taxon>Asteraceae</taxon>
        <taxon>Carduoideae</taxon>
        <taxon>Cardueae</taxon>
        <taxon>Carduinae</taxon>
        <taxon>Cynara</taxon>
    </lineage>
</organism>
<dbReference type="InterPro" id="IPR011990">
    <property type="entry name" value="TPR-like_helical_dom_sf"/>
</dbReference>
<gene>
    <name evidence="5" type="ORF">Ccrd_018124</name>
</gene>
<dbReference type="InterPro" id="IPR032867">
    <property type="entry name" value="DYW_dom"/>
</dbReference>
<dbReference type="PROSITE" id="PS51375">
    <property type="entry name" value="PPR"/>
    <property type="match status" value="4"/>
</dbReference>
<dbReference type="AlphaFoldDB" id="A0A118K1Y8"/>
<dbReference type="FunFam" id="1.25.40.10:FF:000090">
    <property type="entry name" value="Pentatricopeptide repeat-containing protein, chloroplastic"/>
    <property type="match status" value="1"/>
</dbReference>
<dbReference type="NCBIfam" id="TIGR00756">
    <property type="entry name" value="PPR"/>
    <property type="match status" value="5"/>
</dbReference>
<dbReference type="Pfam" id="PF01535">
    <property type="entry name" value="PPR"/>
    <property type="match status" value="5"/>
</dbReference>
<keyword evidence="6" id="KW-1185">Reference proteome</keyword>
<dbReference type="PANTHER" id="PTHR47926:SF503">
    <property type="entry name" value="PENTATRICOPEPTIDE REPEAT-CONTAINING PROTEIN"/>
    <property type="match status" value="1"/>
</dbReference>
<dbReference type="FunFam" id="1.25.40.10:FF:000682">
    <property type="entry name" value="Pentatricopeptide repeat-containing protein At3g16610"/>
    <property type="match status" value="1"/>
</dbReference>
<evidence type="ECO:0000259" key="4">
    <source>
        <dbReference type="Pfam" id="PF14432"/>
    </source>
</evidence>
<dbReference type="InterPro" id="IPR046960">
    <property type="entry name" value="PPR_At4g14850-like_plant"/>
</dbReference>
<accession>A0A118K1Y8</accession>
<dbReference type="STRING" id="59895.A0A118K1Y8"/>
<feature type="repeat" description="PPR" evidence="3">
    <location>
        <begin position="234"/>
        <end position="268"/>
    </location>
</feature>
<dbReference type="Gramene" id="KVI03556">
    <property type="protein sequence ID" value="KVI03556"/>
    <property type="gene ID" value="Ccrd_018124"/>
</dbReference>
<dbReference type="Pfam" id="PF20431">
    <property type="entry name" value="E_motif"/>
    <property type="match status" value="1"/>
</dbReference>
<name>A0A118K1Y8_CYNCS</name>
<dbReference type="Pfam" id="PF14432">
    <property type="entry name" value="DYW_deaminase"/>
    <property type="match status" value="1"/>
</dbReference>
<reference evidence="5 6" key="1">
    <citation type="journal article" date="2016" name="Sci. Rep.">
        <title>The genome sequence of the outbreeding globe artichoke constructed de novo incorporating a phase-aware low-pass sequencing strategy of F1 progeny.</title>
        <authorList>
            <person name="Scaglione D."/>
            <person name="Reyes-Chin-Wo S."/>
            <person name="Acquadro A."/>
            <person name="Froenicke L."/>
            <person name="Portis E."/>
            <person name="Beitel C."/>
            <person name="Tirone M."/>
            <person name="Mauro R."/>
            <person name="Lo Monaco A."/>
            <person name="Mauromicale G."/>
            <person name="Faccioli P."/>
            <person name="Cattivelli L."/>
            <person name="Rieseberg L."/>
            <person name="Michelmore R."/>
            <person name="Lanteri S."/>
        </authorList>
    </citation>
    <scope>NUCLEOTIDE SEQUENCE [LARGE SCALE GENOMIC DNA]</scope>
    <source>
        <strain evidence="5">2C</strain>
    </source>
</reference>
<comment type="caution">
    <text evidence="5">The sequence shown here is derived from an EMBL/GenBank/DDBJ whole genome shotgun (WGS) entry which is preliminary data.</text>
</comment>
<dbReference type="GO" id="GO:0009451">
    <property type="term" value="P:RNA modification"/>
    <property type="evidence" value="ECO:0007669"/>
    <property type="project" value="InterPro"/>
</dbReference>
<feature type="repeat" description="PPR" evidence="3">
    <location>
        <begin position="335"/>
        <end position="369"/>
    </location>
</feature>
<dbReference type="OMA" id="CLNVKCG"/>
<dbReference type="InterPro" id="IPR002885">
    <property type="entry name" value="PPR_rpt"/>
</dbReference>
<keyword evidence="2" id="KW-0677">Repeat</keyword>
<sequence>MTRQSSIFHSTNSLLSHHLRIIVPSRTHTTCTSWNTQLRQLTKDGNYQECLNLYRQMLRFGASPNAFTFPVVLKSCAVLSLPISGTQLHGHVIITGCHSEPFVQTGLISLYGKCCFIEDARKLFDESPQSQTLTVCYNALVAGYTRNGQFLTGYQFFSRMRSLGVRIDAVTMLGLIPGLTDPGQLKFAESLHAFVAKYGLDLDFCVRNCLLTMYVRCGSNELARKFFDDMPVKELATWNAMISGYAQNGYATEALELYQKFESSGMDPDPITLVGVLSSCAHLGAQKIGVDIEKKIQNSSYKHNLFLNNALINMYARCGNLVKAHEIFDSLLEKNLVSWTAIIGGYGMHGQGDTAVQLFDEMIRCNIRPDGPVFVSVLSACSHAGLTDVGLGYFDAMKMNYGLSPGPEHYSCVVDLLGRAGRLDDAQKFIKTMPMKPDGAVWGALLGACKIHKNVELAELAFDHVIELEPTNIGYYVLLSNLYTEVRNTDGILRIRVMMRERRLRKDPGYSYVEHKGKTNLFVAGDHNHPQTEEIYAMLDRLDELVNDSHVNNRNGERTNDEVSGLVHSERLAIAFALLSTDIGQDIVVIKNLRVCGDCHVFIKSVSKVVDRRFVIRDPTRFHHFKDGVCSCKDYW</sequence>
<dbReference type="InterPro" id="IPR046848">
    <property type="entry name" value="E_motif"/>
</dbReference>
<dbReference type="Pfam" id="PF13041">
    <property type="entry name" value="PPR_2"/>
    <property type="match status" value="2"/>
</dbReference>
<protein>
    <submittedName>
        <fullName evidence="5">Pentatricopeptide repeat-containing protein</fullName>
    </submittedName>
</protein>
<dbReference type="GO" id="GO:0003723">
    <property type="term" value="F:RNA binding"/>
    <property type="evidence" value="ECO:0007669"/>
    <property type="project" value="InterPro"/>
</dbReference>
<dbReference type="GO" id="GO:0008270">
    <property type="term" value="F:zinc ion binding"/>
    <property type="evidence" value="ECO:0007669"/>
    <property type="project" value="InterPro"/>
</dbReference>
<dbReference type="SUPFAM" id="SSF48452">
    <property type="entry name" value="TPR-like"/>
    <property type="match status" value="1"/>
</dbReference>
<dbReference type="Proteomes" id="UP000243975">
    <property type="component" value="Unassembled WGS sequence"/>
</dbReference>
<feature type="repeat" description="PPR" evidence="3">
    <location>
        <begin position="30"/>
        <end position="64"/>
    </location>
</feature>
<evidence type="ECO:0000256" key="3">
    <source>
        <dbReference type="PROSITE-ProRule" id="PRU00708"/>
    </source>
</evidence>
<dbReference type="Gene3D" id="1.25.40.10">
    <property type="entry name" value="Tetratricopeptide repeat domain"/>
    <property type="match status" value="2"/>
</dbReference>
<proteinExistence type="inferred from homology"/>
<dbReference type="PANTHER" id="PTHR47926">
    <property type="entry name" value="PENTATRICOPEPTIDE REPEAT-CONTAINING PROTEIN"/>
    <property type="match status" value="1"/>
</dbReference>
<feature type="repeat" description="PPR" evidence="3">
    <location>
        <begin position="133"/>
        <end position="167"/>
    </location>
</feature>
<dbReference type="FunFam" id="1.25.40.10:FF:000031">
    <property type="entry name" value="Pentatricopeptide repeat-containing protein mitochondrial"/>
    <property type="match status" value="1"/>
</dbReference>